<feature type="domain" description="PAC" evidence="8">
    <location>
        <begin position="350"/>
        <end position="402"/>
    </location>
</feature>
<dbReference type="Proteomes" id="UP001158067">
    <property type="component" value="Unassembled WGS sequence"/>
</dbReference>
<sequence length="475" mass="53464">MKKSSQVNDPHLSQSPLLESGASSLSAFTARLNQFGIGCCCIEPGNLVILESNSVFGDFVGLDGKDLIGRSLSVFLPEMEKAGIVQSLESLRDNDQSSVSQTLHVQGDGDHQRWIKATFVYWDQGDEREGTVVATAVDITESVKADEERKQAIQRLELAQKHSKVGCWELPKGSEVVWWSKEMYESFRWDPSGLAPTFDQFMQFVHIDDREAVLKAHQTEPELHRTIEVEFRAEVSKGQMRWFHATITSVQRGRNAIRFGTTQDVTERHQMESAIVASERLYREIVEQSAEGITIVDVTGHVVKVNDIAAQMFGYEPEDLVGKNIFSLIGDASKDDLQTNYENRAVGSSEAVEYRVKHRDGHDVWVLVSTRPYFDDGGKFCGTRNVVVNISHRKLAEELARKAEIANARLDMLSSRERNVFSRVVEGDMNKVIAKRLDISEKTVERHRSNVMKKLGVKSITELVRIALDAESVEH</sequence>
<dbReference type="PANTHER" id="PTHR43304">
    <property type="entry name" value="PHYTOCHROME-LIKE PROTEIN CPH1"/>
    <property type="match status" value="1"/>
</dbReference>
<dbReference type="Gene3D" id="3.30.450.20">
    <property type="entry name" value="PAS domain"/>
    <property type="match status" value="3"/>
</dbReference>
<dbReference type="SMART" id="SM00091">
    <property type="entry name" value="PAS"/>
    <property type="match status" value="3"/>
</dbReference>
<dbReference type="SMART" id="SM00421">
    <property type="entry name" value="HTH_LUXR"/>
    <property type="match status" value="1"/>
</dbReference>
<evidence type="ECO:0000256" key="1">
    <source>
        <dbReference type="ARBA" id="ARBA00000085"/>
    </source>
</evidence>
<evidence type="ECO:0000256" key="4">
    <source>
        <dbReference type="ARBA" id="ARBA00022679"/>
    </source>
</evidence>
<evidence type="ECO:0000256" key="3">
    <source>
        <dbReference type="ARBA" id="ARBA00022553"/>
    </source>
</evidence>
<dbReference type="Pfam" id="PF00196">
    <property type="entry name" value="GerE"/>
    <property type="match status" value="1"/>
</dbReference>
<dbReference type="CDD" id="cd00130">
    <property type="entry name" value="PAS"/>
    <property type="match status" value="2"/>
</dbReference>
<dbReference type="InterPro" id="IPR035965">
    <property type="entry name" value="PAS-like_dom_sf"/>
</dbReference>
<dbReference type="EMBL" id="FXUG01000002">
    <property type="protein sequence ID" value="SMP46903.1"/>
    <property type="molecule type" value="Genomic_DNA"/>
</dbReference>
<feature type="domain" description="HTH luxR-type" evidence="6">
    <location>
        <begin position="406"/>
        <end position="471"/>
    </location>
</feature>
<evidence type="ECO:0000313" key="10">
    <source>
        <dbReference type="Proteomes" id="UP001158067"/>
    </source>
</evidence>
<dbReference type="SUPFAM" id="SSF46894">
    <property type="entry name" value="C-terminal effector domain of the bipartite response regulators"/>
    <property type="match status" value="1"/>
</dbReference>
<dbReference type="InterPro" id="IPR000700">
    <property type="entry name" value="PAS-assoc_C"/>
</dbReference>
<dbReference type="EC" id="2.7.13.3" evidence="2"/>
<keyword evidence="3" id="KW-0597">Phosphoprotein</keyword>
<keyword evidence="10" id="KW-1185">Reference proteome</keyword>
<dbReference type="InterPro" id="IPR013656">
    <property type="entry name" value="PAS_4"/>
</dbReference>
<protein>
    <recommendedName>
        <fullName evidence="2">histidine kinase</fullName>
        <ecNumber evidence="2">2.7.13.3</ecNumber>
    </recommendedName>
</protein>
<feature type="domain" description="PAS" evidence="7">
    <location>
        <begin position="278"/>
        <end position="349"/>
    </location>
</feature>
<keyword evidence="4" id="KW-0808">Transferase</keyword>
<dbReference type="InterPro" id="IPR016032">
    <property type="entry name" value="Sig_transdc_resp-reg_C-effctor"/>
</dbReference>
<organism evidence="9 10">
    <name type="scientific">Neorhodopirellula lusitana</name>
    <dbReference type="NCBI Taxonomy" id="445327"/>
    <lineage>
        <taxon>Bacteria</taxon>
        <taxon>Pseudomonadati</taxon>
        <taxon>Planctomycetota</taxon>
        <taxon>Planctomycetia</taxon>
        <taxon>Pirellulales</taxon>
        <taxon>Pirellulaceae</taxon>
        <taxon>Neorhodopirellula</taxon>
    </lineage>
</organism>
<dbReference type="PROSITE" id="PS00622">
    <property type="entry name" value="HTH_LUXR_1"/>
    <property type="match status" value="1"/>
</dbReference>
<evidence type="ECO:0000313" key="9">
    <source>
        <dbReference type="EMBL" id="SMP46903.1"/>
    </source>
</evidence>
<dbReference type="NCBIfam" id="TIGR00229">
    <property type="entry name" value="sensory_box"/>
    <property type="match status" value="3"/>
</dbReference>
<evidence type="ECO:0000259" key="6">
    <source>
        <dbReference type="PROSITE" id="PS50043"/>
    </source>
</evidence>
<dbReference type="Gene3D" id="1.10.10.10">
    <property type="entry name" value="Winged helix-like DNA-binding domain superfamily/Winged helix DNA-binding domain"/>
    <property type="match status" value="1"/>
</dbReference>
<dbReference type="CDD" id="cd06170">
    <property type="entry name" value="LuxR_C_like"/>
    <property type="match status" value="1"/>
</dbReference>
<dbReference type="InterPro" id="IPR052162">
    <property type="entry name" value="Sensor_kinase/Photoreceptor"/>
</dbReference>
<dbReference type="Pfam" id="PF08447">
    <property type="entry name" value="PAS_3"/>
    <property type="match status" value="1"/>
</dbReference>
<dbReference type="Pfam" id="PF13426">
    <property type="entry name" value="PAS_9"/>
    <property type="match status" value="1"/>
</dbReference>
<dbReference type="PROSITE" id="PS50112">
    <property type="entry name" value="PAS"/>
    <property type="match status" value="1"/>
</dbReference>
<evidence type="ECO:0000256" key="2">
    <source>
        <dbReference type="ARBA" id="ARBA00012438"/>
    </source>
</evidence>
<proteinExistence type="predicted"/>
<name>A0ABY1PTK3_9BACT</name>
<feature type="domain" description="PAC" evidence="8">
    <location>
        <begin position="225"/>
        <end position="277"/>
    </location>
</feature>
<comment type="caution">
    <text evidence="9">The sequence shown here is derived from an EMBL/GenBank/DDBJ whole genome shotgun (WGS) entry which is preliminary data.</text>
</comment>
<reference evidence="9 10" key="1">
    <citation type="submission" date="2017-05" db="EMBL/GenBank/DDBJ databases">
        <authorList>
            <person name="Varghese N."/>
            <person name="Submissions S."/>
        </authorList>
    </citation>
    <scope>NUCLEOTIDE SEQUENCE [LARGE SCALE GENOMIC DNA]</scope>
    <source>
        <strain evidence="9 10">DSM 25457</strain>
    </source>
</reference>
<dbReference type="PRINTS" id="PR00038">
    <property type="entry name" value="HTHLUXR"/>
</dbReference>
<evidence type="ECO:0000259" key="7">
    <source>
        <dbReference type="PROSITE" id="PS50112"/>
    </source>
</evidence>
<dbReference type="SUPFAM" id="SSF55785">
    <property type="entry name" value="PYP-like sensor domain (PAS domain)"/>
    <property type="match status" value="3"/>
</dbReference>
<dbReference type="InterPro" id="IPR000792">
    <property type="entry name" value="Tscrpt_reg_LuxR_C"/>
</dbReference>
<evidence type="ECO:0000259" key="8">
    <source>
        <dbReference type="PROSITE" id="PS50113"/>
    </source>
</evidence>
<dbReference type="InterPro" id="IPR013655">
    <property type="entry name" value="PAS_fold_3"/>
</dbReference>
<dbReference type="PROSITE" id="PS50043">
    <property type="entry name" value="HTH_LUXR_2"/>
    <property type="match status" value="1"/>
</dbReference>
<dbReference type="PANTHER" id="PTHR43304:SF1">
    <property type="entry name" value="PAC DOMAIN-CONTAINING PROTEIN"/>
    <property type="match status" value="1"/>
</dbReference>
<dbReference type="RefSeq" id="WP_283431527.1">
    <property type="nucleotide sequence ID" value="NZ_FXUG01000002.1"/>
</dbReference>
<keyword evidence="5" id="KW-0418">Kinase</keyword>
<dbReference type="SMART" id="SM00086">
    <property type="entry name" value="PAC"/>
    <property type="match status" value="2"/>
</dbReference>
<evidence type="ECO:0000256" key="5">
    <source>
        <dbReference type="ARBA" id="ARBA00022777"/>
    </source>
</evidence>
<dbReference type="InterPro" id="IPR001610">
    <property type="entry name" value="PAC"/>
</dbReference>
<gene>
    <name evidence="9" type="ORF">SAMN06265222_102194</name>
</gene>
<dbReference type="InterPro" id="IPR000014">
    <property type="entry name" value="PAS"/>
</dbReference>
<dbReference type="PROSITE" id="PS50113">
    <property type="entry name" value="PAC"/>
    <property type="match status" value="2"/>
</dbReference>
<accession>A0ABY1PTK3</accession>
<dbReference type="InterPro" id="IPR036388">
    <property type="entry name" value="WH-like_DNA-bd_sf"/>
</dbReference>
<dbReference type="Pfam" id="PF08448">
    <property type="entry name" value="PAS_4"/>
    <property type="match status" value="1"/>
</dbReference>
<comment type="catalytic activity">
    <reaction evidence="1">
        <text>ATP + protein L-histidine = ADP + protein N-phospho-L-histidine.</text>
        <dbReference type="EC" id="2.7.13.3"/>
    </reaction>
</comment>